<dbReference type="InterPro" id="IPR007895">
    <property type="entry name" value="MASE1"/>
</dbReference>
<evidence type="ECO:0000256" key="4">
    <source>
        <dbReference type="ARBA" id="ARBA00022989"/>
    </source>
</evidence>
<dbReference type="SUPFAM" id="SSF55073">
    <property type="entry name" value="Nucleotide cyclase"/>
    <property type="match status" value="1"/>
</dbReference>
<dbReference type="Proteomes" id="UP000076008">
    <property type="component" value="Unassembled WGS sequence"/>
</dbReference>
<dbReference type="EC" id="3.1.4.52" evidence="8"/>
<dbReference type="InterPro" id="IPR029787">
    <property type="entry name" value="Nucleotide_cyclase"/>
</dbReference>
<evidence type="ECO:0000259" key="7">
    <source>
        <dbReference type="PROSITE" id="PS50883"/>
    </source>
</evidence>
<dbReference type="SUPFAM" id="SSF141868">
    <property type="entry name" value="EAL domain-like"/>
    <property type="match status" value="1"/>
</dbReference>
<dbReference type="GO" id="GO:0005886">
    <property type="term" value="C:plasma membrane"/>
    <property type="evidence" value="ECO:0007669"/>
    <property type="project" value="UniProtKB-SubCell"/>
</dbReference>
<dbReference type="Gene3D" id="3.20.20.450">
    <property type="entry name" value="EAL domain"/>
    <property type="match status" value="1"/>
</dbReference>
<dbReference type="SMART" id="SM00052">
    <property type="entry name" value="EAL"/>
    <property type="match status" value="1"/>
</dbReference>
<dbReference type="InterPro" id="IPR043128">
    <property type="entry name" value="Rev_trsase/Diguanyl_cyclase"/>
</dbReference>
<keyword evidence="5 6" id="KW-0472">Membrane</keyword>
<feature type="domain" description="EAL" evidence="7">
    <location>
        <begin position="496"/>
        <end position="740"/>
    </location>
</feature>
<keyword evidence="2" id="KW-1003">Cell membrane</keyword>
<dbReference type="CDD" id="cd01948">
    <property type="entry name" value="EAL"/>
    <property type="match status" value="1"/>
</dbReference>
<evidence type="ECO:0000313" key="9">
    <source>
        <dbReference type="Proteomes" id="UP000076008"/>
    </source>
</evidence>
<reference evidence="8 9" key="1">
    <citation type="submission" date="2016-03" db="EMBL/GenBank/DDBJ databases">
        <authorList>
            <consortium name="Pathogen Informatics"/>
        </authorList>
    </citation>
    <scope>NUCLEOTIDE SEQUENCE [LARGE SCALE GENOMIC DNA]</scope>
    <source>
        <strain evidence="9">e1252</strain>
    </source>
</reference>
<keyword evidence="8" id="KW-0378">Hydrolase</keyword>
<feature type="transmembrane region" description="Helical" evidence="6">
    <location>
        <begin position="217"/>
        <end position="239"/>
    </location>
</feature>
<keyword evidence="3 6" id="KW-0812">Transmembrane</keyword>
<feature type="transmembrane region" description="Helical" evidence="6">
    <location>
        <begin position="269"/>
        <end position="288"/>
    </location>
</feature>
<feature type="transmembrane region" description="Helical" evidence="6">
    <location>
        <begin position="52"/>
        <end position="68"/>
    </location>
</feature>
<proteinExistence type="predicted"/>
<feature type="transmembrane region" description="Helical" evidence="6">
    <location>
        <begin position="73"/>
        <end position="90"/>
    </location>
</feature>
<evidence type="ECO:0000256" key="2">
    <source>
        <dbReference type="ARBA" id="ARBA00022475"/>
    </source>
</evidence>
<protein>
    <submittedName>
        <fullName evidence="8">Protein YfeA</fullName>
        <ecNumber evidence="8">3.1.4.52</ecNumber>
    </submittedName>
</protein>
<dbReference type="PANTHER" id="PTHR33121">
    <property type="entry name" value="CYCLIC DI-GMP PHOSPHODIESTERASE PDEF"/>
    <property type="match status" value="1"/>
</dbReference>
<dbReference type="InterPro" id="IPR035919">
    <property type="entry name" value="EAL_sf"/>
</dbReference>
<dbReference type="InterPro" id="IPR050706">
    <property type="entry name" value="Cyclic-di-GMP_PDE-like"/>
</dbReference>
<dbReference type="Pfam" id="PF00563">
    <property type="entry name" value="EAL"/>
    <property type="match status" value="1"/>
</dbReference>
<feature type="transmembrane region" description="Helical" evidence="6">
    <location>
        <begin position="96"/>
        <end position="118"/>
    </location>
</feature>
<keyword evidence="4 6" id="KW-1133">Transmembrane helix</keyword>
<feature type="transmembrane region" description="Helical" evidence="6">
    <location>
        <begin position="20"/>
        <end position="40"/>
    </location>
</feature>
<dbReference type="InterPro" id="IPR000160">
    <property type="entry name" value="GGDEF_dom"/>
</dbReference>
<dbReference type="Pfam" id="PF05231">
    <property type="entry name" value="MASE1"/>
    <property type="match status" value="1"/>
</dbReference>
<feature type="transmembrane region" description="Helical" evidence="6">
    <location>
        <begin position="171"/>
        <end position="196"/>
    </location>
</feature>
<dbReference type="Pfam" id="PF00990">
    <property type="entry name" value="GGDEF"/>
    <property type="match status" value="1"/>
</dbReference>
<dbReference type="InterPro" id="IPR001633">
    <property type="entry name" value="EAL_dom"/>
</dbReference>
<feature type="transmembrane region" description="Helical" evidence="6">
    <location>
        <begin position="245"/>
        <end position="262"/>
    </location>
</feature>
<dbReference type="EMBL" id="FJXR01000005">
    <property type="protein sequence ID" value="CZU82972.1"/>
    <property type="molecule type" value="Genomic_DNA"/>
</dbReference>
<evidence type="ECO:0000256" key="3">
    <source>
        <dbReference type="ARBA" id="ARBA00022692"/>
    </source>
</evidence>
<dbReference type="GO" id="GO:0071111">
    <property type="term" value="F:cyclic-guanylate-specific phosphodiesterase activity"/>
    <property type="evidence" value="ECO:0007669"/>
    <property type="project" value="UniProtKB-EC"/>
</dbReference>
<accession>A0A144FR52</accession>
<dbReference type="SMART" id="SM00267">
    <property type="entry name" value="GGDEF"/>
    <property type="match status" value="1"/>
</dbReference>
<dbReference type="AlphaFoldDB" id="A0A144FR52"/>
<dbReference type="PROSITE" id="PS50883">
    <property type="entry name" value="EAL"/>
    <property type="match status" value="1"/>
</dbReference>
<evidence type="ECO:0000256" key="6">
    <source>
        <dbReference type="SAM" id="Phobius"/>
    </source>
</evidence>
<feature type="transmembrane region" description="Helical" evidence="6">
    <location>
        <begin position="300"/>
        <end position="318"/>
    </location>
</feature>
<evidence type="ECO:0000256" key="5">
    <source>
        <dbReference type="ARBA" id="ARBA00023136"/>
    </source>
</evidence>
<evidence type="ECO:0000256" key="1">
    <source>
        <dbReference type="ARBA" id="ARBA00004651"/>
    </source>
</evidence>
<name>A0A144FR52_ENTCL</name>
<sequence length="740" mass="84456">MIRTDNILISLMNRKTYNNVKIFIIALTLCLIAVPVSRYLSPRAIVNGHDVYLAWLPLSVMLAVVLLFGRRAILPIVLGFTVTNLFYINLAPLQYVVLLFCQTFALFSACGVLRIILGERWRYCIPNKHIGLRIFWLGFIVPIGIKLSMYLAGYLFDFPVTISTFFGEGTVIYNVVDILSLICAALIFTMMFYYPLRMIINPRYARKFWRQSVKPVFFHKNSLYIFVWLMLLIFILVILCGPFESPVIAGYLMPLIFILFTLAISRLTYALISLLWAASALLLLTYNYNFLNGVETGHSLSFILSVLISFAICLLYMSRIYQRSEWLKRGWQDRALTDPLTGLPNIRALEDYLEIHPDAKVCILRMDNLEFLSRHYGIIMRVHCKRTIATSLQPLLQKDEMLFQLPGSELVLVLLGPEIAERLQHMVDRLNSSKIFWNNAGLDIEFGASWGMVENGEKLHHTLGQLSWLAEQASGAQNVLALTNSLEAASGQTTERVLMLARIKHALETDRFHLYAQPIQKADGSGYYEILARMESEGEIFTPDRFIPLIAQFNLSHRFDMCIMEKLLLWLRDHPATQAGARFSVNLMPLTLMQKEVATEICALFERYGVAPQAVVIEITEEQAFSNSGCSIHNIQQLRDYGFRIAIDDFGTGYANYERLRRLQADIIKIDGCFVKDICTDDMDAMIVQSMCNLAKTKSLCVVAEYVETPAQREMLLRFGVDYLQGYLIGKPKPLEELRA</sequence>
<evidence type="ECO:0000313" key="8">
    <source>
        <dbReference type="EMBL" id="CZU82972.1"/>
    </source>
</evidence>
<feature type="transmembrane region" description="Helical" evidence="6">
    <location>
        <begin position="130"/>
        <end position="151"/>
    </location>
</feature>
<gene>
    <name evidence="8" type="primary">yfgF_3</name>
    <name evidence="8" type="ORF">SAMEA2273318_01229</name>
</gene>
<organism evidence="8 9">
    <name type="scientific">Enterobacter cloacae</name>
    <dbReference type="NCBI Taxonomy" id="550"/>
    <lineage>
        <taxon>Bacteria</taxon>
        <taxon>Pseudomonadati</taxon>
        <taxon>Pseudomonadota</taxon>
        <taxon>Gammaproteobacteria</taxon>
        <taxon>Enterobacterales</taxon>
        <taxon>Enterobacteriaceae</taxon>
        <taxon>Enterobacter</taxon>
        <taxon>Enterobacter cloacae complex</taxon>
    </lineage>
</organism>
<comment type="subcellular location">
    <subcellularLocation>
        <location evidence="1">Cell membrane</location>
        <topology evidence="1">Multi-pass membrane protein</topology>
    </subcellularLocation>
</comment>
<dbReference type="PANTHER" id="PTHR33121:SF74">
    <property type="entry name" value="CYCLIC DI-GMP PHOSPHODIESTERASE PDEA-RELATED"/>
    <property type="match status" value="1"/>
</dbReference>
<dbReference type="Gene3D" id="3.30.70.270">
    <property type="match status" value="1"/>
</dbReference>